<dbReference type="Pfam" id="PF01795">
    <property type="entry name" value="Methyltransf_5"/>
    <property type="match status" value="1"/>
</dbReference>
<feature type="binding site" evidence="6">
    <location>
        <position position="119"/>
    </location>
    <ligand>
        <name>S-adenosyl-L-methionine</name>
        <dbReference type="ChEBI" id="CHEBI:59789"/>
    </ligand>
</feature>
<dbReference type="GO" id="GO:0070475">
    <property type="term" value="P:rRNA base methylation"/>
    <property type="evidence" value="ECO:0007669"/>
    <property type="project" value="UniProtKB-UniRule"/>
</dbReference>
<proteinExistence type="inferred from homology"/>
<organism evidence="7 8">
    <name type="scientific">Candidatus Campbellbacteria bacterium RIFCSPHIGHO2_12_FULL_35_10</name>
    <dbReference type="NCBI Taxonomy" id="1797578"/>
    <lineage>
        <taxon>Bacteria</taxon>
        <taxon>Candidatus Campbelliibacteriota</taxon>
    </lineage>
</organism>
<comment type="similarity">
    <text evidence="1 6">Belongs to the methyltransferase superfamily. RsmH family.</text>
</comment>
<gene>
    <name evidence="6" type="primary">rsmH</name>
    <name evidence="7" type="ORF">A3E89_02335</name>
</gene>
<keyword evidence="6" id="KW-0963">Cytoplasm</keyword>
<comment type="catalytic activity">
    <reaction evidence="6">
        <text>cytidine(1402) in 16S rRNA + S-adenosyl-L-methionine = N(4)-methylcytidine(1402) in 16S rRNA + S-adenosyl-L-homocysteine + H(+)</text>
        <dbReference type="Rhea" id="RHEA:42928"/>
        <dbReference type="Rhea" id="RHEA-COMP:10286"/>
        <dbReference type="Rhea" id="RHEA-COMP:10287"/>
        <dbReference type="ChEBI" id="CHEBI:15378"/>
        <dbReference type="ChEBI" id="CHEBI:57856"/>
        <dbReference type="ChEBI" id="CHEBI:59789"/>
        <dbReference type="ChEBI" id="CHEBI:74506"/>
        <dbReference type="ChEBI" id="CHEBI:82748"/>
        <dbReference type="EC" id="2.1.1.199"/>
    </reaction>
</comment>
<evidence type="ECO:0000313" key="7">
    <source>
        <dbReference type="EMBL" id="OGD67916.1"/>
    </source>
</evidence>
<dbReference type="HAMAP" id="MF_01007">
    <property type="entry name" value="16SrRNA_methyltr_H"/>
    <property type="match status" value="1"/>
</dbReference>
<dbReference type="InterPro" id="IPR023397">
    <property type="entry name" value="SAM-dep_MeTrfase_MraW_recog"/>
</dbReference>
<evidence type="ECO:0000256" key="3">
    <source>
        <dbReference type="ARBA" id="ARBA00022603"/>
    </source>
</evidence>
<evidence type="ECO:0000256" key="5">
    <source>
        <dbReference type="ARBA" id="ARBA00022691"/>
    </source>
</evidence>
<evidence type="ECO:0000313" key="8">
    <source>
        <dbReference type="Proteomes" id="UP000185891"/>
    </source>
</evidence>
<feature type="binding site" evidence="6">
    <location>
        <position position="112"/>
    </location>
    <ligand>
        <name>S-adenosyl-L-methionine</name>
        <dbReference type="ChEBI" id="CHEBI:59789"/>
    </ligand>
</feature>
<evidence type="ECO:0000256" key="1">
    <source>
        <dbReference type="ARBA" id="ARBA00010396"/>
    </source>
</evidence>
<dbReference type="Gene3D" id="1.10.150.170">
    <property type="entry name" value="Putative methyltransferase TM0872, insert domain"/>
    <property type="match status" value="1"/>
</dbReference>
<dbReference type="AlphaFoldDB" id="A0A1F5EL25"/>
<dbReference type="InterPro" id="IPR002903">
    <property type="entry name" value="RsmH"/>
</dbReference>
<reference evidence="7 8" key="1">
    <citation type="journal article" date="2016" name="Nat. Commun.">
        <title>Thousands of microbial genomes shed light on interconnected biogeochemical processes in an aquifer system.</title>
        <authorList>
            <person name="Anantharaman K."/>
            <person name="Brown C.T."/>
            <person name="Hug L.A."/>
            <person name="Sharon I."/>
            <person name="Castelle C.J."/>
            <person name="Probst A.J."/>
            <person name="Thomas B.C."/>
            <person name="Singh A."/>
            <person name="Wilkins M.J."/>
            <person name="Karaoz U."/>
            <person name="Brodie E.L."/>
            <person name="Williams K.H."/>
            <person name="Hubbard S.S."/>
            <person name="Banfield J.F."/>
        </authorList>
    </citation>
    <scope>NUCLEOTIDE SEQUENCE [LARGE SCALE GENOMIC DNA]</scope>
</reference>
<dbReference type="SUPFAM" id="SSF53335">
    <property type="entry name" value="S-adenosyl-L-methionine-dependent methyltransferases"/>
    <property type="match status" value="1"/>
</dbReference>
<name>A0A1F5EL25_9BACT</name>
<dbReference type="GO" id="GO:0005737">
    <property type="term" value="C:cytoplasm"/>
    <property type="evidence" value="ECO:0007669"/>
    <property type="project" value="UniProtKB-SubCell"/>
</dbReference>
<dbReference type="EMBL" id="MFAA01000048">
    <property type="protein sequence ID" value="OGD67916.1"/>
    <property type="molecule type" value="Genomic_DNA"/>
</dbReference>
<evidence type="ECO:0000256" key="2">
    <source>
        <dbReference type="ARBA" id="ARBA00022552"/>
    </source>
</evidence>
<comment type="caution">
    <text evidence="7">The sequence shown here is derived from an EMBL/GenBank/DDBJ whole genome shotgun (WGS) entry which is preliminary data.</text>
</comment>
<dbReference type="EC" id="2.1.1.199" evidence="6"/>
<dbReference type="InterPro" id="IPR029063">
    <property type="entry name" value="SAM-dependent_MTases_sf"/>
</dbReference>
<keyword evidence="3 6" id="KW-0489">Methyltransferase</keyword>
<feature type="binding site" evidence="6">
    <location>
        <begin position="45"/>
        <end position="47"/>
    </location>
    <ligand>
        <name>S-adenosyl-L-methionine</name>
        <dbReference type="ChEBI" id="CHEBI:59789"/>
    </ligand>
</feature>
<dbReference type="Gene3D" id="3.40.50.150">
    <property type="entry name" value="Vaccinia Virus protein VP39"/>
    <property type="match status" value="1"/>
</dbReference>
<dbReference type="GO" id="GO:0071424">
    <property type="term" value="F:rRNA (cytosine-N4-)-methyltransferase activity"/>
    <property type="evidence" value="ECO:0007669"/>
    <property type="project" value="UniProtKB-UniRule"/>
</dbReference>
<evidence type="ECO:0000256" key="6">
    <source>
        <dbReference type="HAMAP-Rule" id="MF_01007"/>
    </source>
</evidence>
<sequence length="313" mass="35623">MNKSEKEEKEKQEKTKHIPVLLKEVIDGLNLKPGDVVFDGTLGGGGYFKKICEMVGPKGTVIGTDQDLGAIKRIEENNNFKCKTHLVNENFRNLDKVIRSANFFKVSGVVFDLGLSSDQFETSKRGFSFQKDEPLLMTFNEKPKDARFTAKDIVNSWDEENIADILYGYGEETFAKKIAKKIVEAREIKPINTTAELVEIIENAVPVWYKKARRTHCATKTFQALRITVNDEIGSLKEGLEKGFEALEDEGRMAVVSFHSLEDRVVKIFMKEKHLEEKGKILTKKPIVPMDEEIKNNPRSRSAKLRIIEKIKN</sequence>
<accession>A0A1F5EL25</accession>
<comment type="subcellular location">
    <subcellularLocation>
        <location evidence="6">Cytoplasm</location>
    </subcellularLocation>
</comment>
<comment type="function">
    <text evidence="6">Specifically methylates the N4 position of cytidine in position 1402 (C1402) of 16S rRNA.</text>
</comment>
<feature type="binding site" evidence="6">
    <location>
        <position position="65"/>
    </location>
    <ligand>
        <name>S-adenosyl-L-methionine</name>
        <dbReference type="ChEBI" id="CHEBI:59789"/>
    </ligand>
</feature>
<dbReference type="PANTHER" id="PTHR11265:SF0">
    <property type="entry name" value="12S RRNA N4-METHYLCYTIDINE METHYLTRANSFERASE"/>
    <property type="match status" value="1"/>
</dbReference>
<evidence type="ECO:0000256" key="4">
    <source>
        <dbReference type="ARBA" id="ARBA00022679"/>
    </source>
</evidence>
<dbReference type="PIRSF" id="PIRSF004486">
    <property type="entry name" value="MraW"/>
    <property type="match status" value="1"/>
</dbReference>
<keyword evidence="5 6" id="KW-0949">S-adenosyl-L-methionine</keyword>
<protein>
    <recommendedName>
        <fullName evidence="6">Ribosomal RNA small subunit methyltransferase H</fullName>
        <ecNumber evidence="6">2.1.1.199</ecNumber>
    </recommendedName>
    <alternativeName>
        <fullName evidence="6">16S rRNA m(4)C1402 methyltransferase</fullName>
    </alternativeName>
    <alternativeName>
        <fullName evidence="6">rRNA (cytosine-N(4)-)-methyltransferase RsmH</fullName>
    </alternativeName>
</protein>
<feature type="binding site" evidence="6">
    <location>
        <position position="91"/>
    </location>
    <ligand>
        <name>S-adenosyl-L-methionine</name>
        <dbReference type="ChEBI" id="CHEBI:59789"/>
    </ligand>
</feature>
<dbReference type="Proteomes" id="UP000185891">
    <property type="component" value="Unassembled WGS sequence"/>
</dbReference>
<dbReference type="NCBIfam" id="TIGR00006">
    <property type="entry name" value="16S rRNA (cytosine(1402)-N(4))-methyltransferase RsmH"/>
    <property type="match status" value="1"/>
</dbReference>
<keyword evidence="2 6" id="KW-0698">rRNA processing</keyword>
<keyword evidence="4 6" id="KW-0808">Transferase</keyword>
<dbReference type="PANTHER" id="PTHR11265">
    <property type="entry name" value="S-ADENOSYL-METHYLTRANSFERASE MRAW"/>
    <property type="match status" value="1"/>
</dbReference>
<dbReference type="SUPFAM" id="SSF81799">
    <property type="entry name" value="Putative methyltransferase TM0872, insert domain"/>
    <property type="match status" value="1"/>
</dbReference>